<dbReference type="PANTHER" id="PTHR14614:SF109">
    <property type="entry name" value="RIBOSOMAL LYSINE N-METHYLTRANSFERASE 5"/>
    <property type="match status" value="1"/>
</dbReference>
<accession>A0A9W8CIN2</accession>
<dbReference type="Gene3D" id="3.40.50.150">
    <property type="entry name" value="Vaccinia Virus protein VP39"/>
    <property type="match status" value="1"/>
</dbReference>
<dbReference type="Proteomes" id="UP001145021">
    <property type="component" value="Unassembled WGS sequence"/>
</dbReference>
<dbReference type="GO" id="GO:0008168">
    <property type="term" value="F:methyltransferase activity"/>
    <property type="evidence" value="ECO:0007669"/>
    <property type="project" value="UniProtKB-KW"/>
</dbReference>
<dbReference type="AlphaFoldDB" id="A0A9W8CIN2"/>
<keyword evidence="1" id="KW-0808">Transferase</keyword>
<dbReference type="GO" id="GO:0032259">
    <property type="term" value="P:methylation"/>
    <property type="evidence" value="ECO:0007669"/>
    <property type="project" value="UniProtKB-KW"/>
</dbReference>
<name>A0A9W8CIN2_9FUNG</name>
<dbReference type="SUPFAM" id="SSF53335">
    <property type="entry name" value="S-adenosyl-L-methionine-dependent methyltransferases"/>
    <property type="match status" value="1"/>
</dbReference>
<proteinExistence type="predicted"/>
<organism evidence="1 2">
    <name type="scientific">Coemansia asiatica</name>
    <dbReference type="NCBI Taxonomy" id="1052880"/>
    <lineage>
        <taxon>Eukaryota</taxon>
        <taxon>Fungi</taxon>
        <taxon>Fungi incertae sedis</taxon>
        <taxon>Zoopagomycota</taxon>
        <taxon>Kickxellomycotina</taxon>
        <taxon>Kickxellomycetes</taxon>
        <taxon>Kickxellales</taxon>
        <taxon>Kickxellaceae</taxon>
        <taxon>Coemansia</taxon>
    </lineage>
</organism>
<dbReference type="Pfam" id="PF10294">
    <property type="entry name" value="Methyltransf_16"/>
    <property type="match status" value="1"/>
</dbReference>
<reference evidence="1" key="1">
    <citation type="submission" date="2022-07" db="EMBL/GenBank/DDBJ databases">
        <title>Phylogenomic reconstructions and comparative analyses of Kickxellomycotina fungi.</title>
        <authorList>
            <person name="Reynolds N.K."/>
            <person name="Stajich J.E."/>
            <person name="Barry K."/>
            <person name="Grigoriev I.V."/>
            <person name="Crous P."/>
            <person name="Smith M.E."/>
        </authorList>
    </citation>
    <scope>NUCLEOTIDE SEQUENCE</scope>
    <source>
        <strain evidence="1">NBRC 105413</strain>
    </source>
</reference>
<gene>
    <name evidence="1" type="primary">METTL21B</name>
    <name evidence="1" type="ORF">LPJ64_004921</name>
</gene>
<evidence type="ECO:0000313" key="2">
    <source>
        <dbReference type="Proteomes" id="UP001145021"/>
    </source>
</evidence>
<dbReference type="EMBL" id="JANBOH010000271">
    <property type="protein sequence ID" value="KAJ1643301.1"/>
    <property type="molecule type" value="Genomic_DNA"/>
</dbReference>
<keyword evidence="2" id="KW-1185">Reference proteome</keyword>
<sequence length="222" mass="25546">MELVKWQYCNPYVDRSREPNRLFIFGPHSVTVHQEPDHEIDLTQNTGYLVWDGAYLLSTFIFDHVDLRNKSCIELGAGSALVSIAAWLKKPLRMVATDMADYQGFARKNIAENHADVEVCELLWGDARGRQNNRELGQFDVILGSEILYLSSQHSNILTTLDTLMHQRSVAYFLYKDRGLGEGKFMEKAHERGFSIKEMPRALILPEFRSQPYHLLSITKIK</sequence>
<keyword evidence="1" id="KW-0489">Methyltransferase</keyword>
<dbReference type="InterPro" id="IPR019410">
    <property type="entry name" value="Methyltransf_16"/>
</dbReference>
<evidence type="ECO:0000313" key="1">
    <source>
        <dbReference type="EMBL" id="KAJ1643301.1"/>
    </source>
</evidence>
<protein>
    <submittedName>
        <fullName evidence="1">Methyltransferase-like protein 21B</fullName>
    </submittedName>
</protein>
<comment type="caution">
    <text evidence="1">The sequence shown here is derived from an EMBL/GenBank/DDBJ whole genome shotgun (WGS) entry which is preliminary data.</text>
</comment>
<dbReference type="PANTHER" id="PTHR14614">
    <property type="entry name" value="HEPATOCELLULAR CARCINOMA-ASSOCIATED ANTIGEN"/>
    <property type="match status" value="1"/>
</dbReference>
<dbReference type="InterPro" id="IPR029063">
    <property type="entry name" value="SAM-dependent_MTases_sf"/>
</dbReference>